<evidence type="ECO:0000313" key="3">
    <source>
        <dbReference type="Proteomes" id="UP001340816"/>
    </source>
</evidence>
<proteinExistence type="predicted"/>
<evidence type="ECO:0000256" key="1">
    <source>
        <dbReference type="SAM" id="MobiDB-lite"/>
    </source>
</evidence>
<dbReference type="InterPro" id="IPR036188">
    <property type="entry name" value="FAD/NAD-bd_sf"/>
</dbReference>
<dbReference type="RefSeq" id="WP_326758574.1">
    <property type="nucleotide sequence ID" value="NZ_CP108382.1"/>
</dbReference>
<evidence type="ECO:0000313" key="2">
    <source>
        <dbReference type="EMBL" id="WSD13702.1"/>
    </source>
</evidence>
<dbReference type="Proteomes" id="UP001340816">
    <property type="component" value="Chromosome"/>
</dbReference>
<feature type="region of interest" description="Disordered" evidence="1">
    <location>
        <begin position="20"/>
        <end position="46"/>
    </location>
</feature>
<protein>
    <recommendedName>
        <fullName evidence="4">NAD(P)/FAD-dependent oxidoreductase</fullName>
    </recommendedName>
</protein>
<sequence>MSRPRVVIVGAGFAGHRTARTLSRPVGAAPDEPAAPGPVRPVEGES</sequence>
<gene>
    <name evidence="2" type="ORF">OHB35_10845</name>
</gene>
<dbReference type="Gene3D" id="3.50.50.100">
    <property type="match status" value="1"/>
</dbReference>
<evidence type="ECO:0008006" key="4">
    <source>
        <dbReference type="Google" id="ProtNLM"/>
    </source>
</evidence>
<dbReference type="SUPFAM" id="SSF51905">
    <property type="entry name" value="FAD/NAD(P)-binding domain"/>
    <property type="match status" value="1"/>
</dbReference>
<keyword evidence="3" id="KW-1185">Reference proteome</keyword>
<name>A0ABZ1H597_STRPH</name>
<reference evidence="2 3" key="1">
    <citation type="submission" date="2022-10" db="EMBL/GenBank/DDBJ databases">
        <title>The complete genomes of actinobacterial strains from the NBC collection.</title>
        <authorList>
            <person name="Joergensen T.S."/>
            <person name="Alvarez Arevalo M."/>
            <person name="Sterndorff E.B."/>
            <person name="Faurdal D."/>
            <person name="Vuksanovic O."/>
            <person name="Mourched A.-S."/>
            <person name="Charusanti P."/>
            <person name="Shaw S."/>
            <person name="Blin K."/>
            <person name="Weber T."/>
        </authorList>
    </citation>
    <scope>NUCLEOTIDE SEQUENCE [LARGE SCALE GENOMIC DNA]</scope>
    <source>
        <strain evidence="2 3">NBC 01752</strain>
    </source>
</reference>
<dbReference type="GeneID" id="93933143"/>
<organism evidence="2 3">
    <name type="scientific">Streptomyces phaeochromogenes</name>
    <dbReference type="NCBI Taxonomy" id="1923"/>
    <lineage>
        <taxon>Bacteria</taxon>
        <taxon>Bacillati</taxon>
        <taxon>Actinomycetota</taxon>
        <taxon>Actinomycetes</taxon>
        <taxon>Kitasatosporales</taxon>
        <taxon>Streptomycetaceae</taxon>
        <taxon>Streptomyces</taxon>
        <taxon>Streptomyces phaeochromogenes group</taxon>
    </lineage>
</organism>
<accession>A0ABZ1H597</accession>
<dbReference type="EMBL" id="CP109135">
    <property type="protein sequence ID" value="WSD13702.1"/>
    <property type="molecule type" value="Genomic_DNA"/>
</dbReference>